<evidence type="ECO:0000256" key="5">
    <source>
        <dbReference type="SAM" id="MobiDB-lite"/>
    </source>
</evidence>
<keyword evidence="8" id="KW-1185">Reference proteome</keyword>
<evidence type="ECO:0000256" key="3">
    <source>
        <dbReference type="ARBA" id="ARBA00023163"/>
    </source>
</evidence>
<dbReference type="PANTHER" id="PTHR10684:SF3">
    <property type="entry name" value="NUCLEAR RECEPTOR COACTIVATOR 3"/>
    <property type="match status" value="1"/>
</dbReference>
<evidence type="ECO:0000313" key="7">
    <source>
        <dbReference type="EMBL" id="MEQ2162443.1"/>
    </source>
</evidence>
<feature type="compositionally biased region" description="Low complexity" evidence="5">
    <location>
        <begin position="10"/>
        <end position="27"/>
    </location>
</feature>
<keyword evidence="4" id="KW-0539">Nucleus</keyword>
<comment type="caution">
    <text evidence="7">The sequence shown here is derived from an EMBL/GenBank/DDBJ whole genome shotgun (WGS) entry which is preliminary data.</text>
</comment>
<dbReference type="SUPFAM" id="SSF69125">
    <property type="entry name" value="Nuclear receptor coactivator interlocking domain"/>
    <property type="match status" value="1"/>
</dbReference>
<keyword evidence="2" id="KW-0805">Transcription regulation</keyword>
<dbReference type="Proteomes" id="UP001476798">
    <property type="component" value="Unassembled WGS sequence"/>
</dbReference>
<evidence type="ECO:0000313" key="8">
    <source>
        <dbReference type="Proteomes" id="UP001476798"/>
    </source>
</evidence>
<evidence type="ECO:0000256" key="2">
    <source>
        <dbReference type="ARBA" id="ARBA00023015"/>
    </source>
</evidence>
<dbReference type="Gene3D" id="6.10.140.410">
    <property type="match status" value="1"/>
</dbReference>
<protein>
    <recommendedName>
        <fullName evidence="6">Nuclear receptor coactivator Ncoa-type interlocking domain-containing protein</fullName>
    </recommendedName>
</protein>
<feature type="region of interest" description="Disordered" evidence="5">
    <location>
        <begin position="1"/>
        <end position="57"/>
    </location>
</feature>
<dbReference type="InterPro" id="IPR014920">
    <property type="entry name" value="Nuc_rcpt_coact_Ncoa-typ"/>
</dbReference>
<proteinExistence type="predicted"/>
<reference evidence="7 8" key="1">
    <citation type="submission" date="2021-06" db="EMBL/GenBank/DDBJ databases">
        <authorList>
            <person name="Palmer J.M."/>
        </authorList>
    </citation>
    <scope>NUCLEOTIDE SEQUENCE [LARGE SCALE GENOMIC DNA]</scope>
    <source>
        <strain evidence="7 8">GA_2019</strain>
        <tissue evidence="7">Muscle</tissue>
    </source>
</reference>
<dbReference type="Pfam" id="PF08815">
    <property type="entry name" value="Nuc_rec_co-act"/>
    <property type="match status" value="1"/>
</dbReference>
<dbReference type="InterPro" id="IPR037077">
    <property type="entry name" value="Nuc_rcpt_coact_Ncoa_int_sf"/>
</dbReference>
<feature type="non-terminal residue" evidence="7">
    <location>
        <position position="1"/>
    </location>
</feature>
<keyword evidence="1" id="KW-0677">Repeat</keyword>
<organism evidence="7 8">
    <name type="scientific">Goodea atripinnis</name>
    <dbReference type="NCBI Taxonomy" id="208336"/>
    <lineage>
        <taxon>Eukaryota</taxon>
        <taxon>Metazoa</taxon>
        <taxon>Chordata</taxon>
        <taxon>Craniata</taxon>
        <taxon>Vertebrata</taxon>
        <taxon>Euteleostomi</taxon>
        <taxon>Actinopterygii</taxon>
        <taxon>Neopterygii</taxon>
        <taxon>Teleostei</taxon>
        <taxon>Neoteleostei</taxon>
        <taxon>Acanthomorphata</taxon>
        <taxon>Ovalentaria</taxon>
        <taxon>Atherinomorphae</taxon>
        <taxon>Cyprinodontiformes</taxon>
        <taxon>Goodeidae</taxon>
        <taxon>Goodea</taxon>
    </lineage>
</organism>
<dbReference type="EMBL" id="JAHRIO010011794">
    <property type="protein sequence ID" value="MEQ2162443.1"/>
    <property type="molecule type" value="Genomic_DNA"/>
</dbReference>
<evidence type="ECO:0000259" key="6">
    <source>
        <dbReference type="Pfam" id="PF08815"/>
    </source>
</evidence>
<dbReference type="InterPro" id="IPR009110">
    <property type="entry name" value="Nuc_rcpt_coact"/>
</dbReference>
<gene>
    <name evidence="7" type="ORF">GOODEAATRI_019839</name>
</gene>
<accession>A0ABV0MTJ6</accession>
<feature type="region of interest" description="Disordered" evidence="5">
    <location>
        <begin position="139"/>
        <end position="194"/>
    </location>
</feature>
<sequence length="271" mass="28944">GSSDMGMGMSPFSQQGQPSQSPSWPEPMMNTEGNRRQFGNPLDDLLVPPTTSEGQSDERALLDQLDSLLNNTDGIALEEIDRALGIPDLVSQGAEQQLEHFAGQDPSMMLDQKPLYGAGYPGTPGMPMQSGYGGNPMQGQGQQSGFGPMLSPMGQGGMGHQGDPSFGPAGGSPPNAMMPGRMGPQNPMMQQHSQGGPIYPGTDMKGWAQGGMGRNRYVQRVGVLVIKEHSFMFSLKTINISEYISRAYYPISKGVPQGSVVGPMLLKPKRQ</sequence>
<feature type="domain" description="Nuclear receptor coactivator Ncoa-type interlocking" evidence="6">
    <location>
        <begin position="53"/>
        <end position="101"/>
    </location>
</feature>
<dbReference type="PANTHER" id="PTHR10684">
    <property type="entry name" value="NUCLEAR RECEPTOR COACTIVATOR"/>
    <property type="match status" value="1"/>
</dbReference>
<name>A0ABV0MTJ6_9TELE</name>
<evidence type="ECO:0000256" key="1">
    <source>
        <dbReference type="ARBA" id="ARBA00022737"/>
    </source>
</evidence>
<keyword evidence="3" id="KW-0804">Transcription</keyword>
<evidence type="ECO:0000256" key="4">
    <source>
        <dbReference type="ARBA" id="ARBA00023242"/>
    </source>
</evidence>
<dbReference type="InterPro" id="IPR017426">
    <property type="entry name" value="Nuclear_rcpt_coactivator"/>
</dbReference>